<evidence type="ECO:0000256" key="1">
    <source>
        <dbReference type="ARBA" id="ARBA00005417"/>
    </source>
</evidence>
<dbReference type="InterPro" id="IPR003593">
    <property type="entry name" value="AAA+_ATPase"/>
</dbReference>
<gene>
    <name evidence="6" type="ordered locus">Clocel_0056</name>
</gene>
<evidence type="ECO:0000313" key="6">
    <source>
        <dbReference type="EMBL" id="ADL49845.1"/>
    </source>
</evidence>
<dbReference type="Proteomes" id="UP000002730">
    <property type="component" value="Chromosome"/>
</dbReference>
<evidence type="ECO:0000313" key="7">
    <source>
        <dbReference type="Proteomes" id="UP000002730"/>
    </source>
</evidence>
<dbReference type="EMBL" id="CP002160">
    <property type="protein sequence ID" value="ADL49845.1"/>
    <property type="molecule type" value="Genomic_DNA"/>
</dbReference>
<dbReference type="InterPro" id="IPR003439">
    <property type="entry name" value="ABC_transporter-like_ATP-bd"/>
</dbReference>
<dbReference type="PANTHER" id="PTHR42711:SF5">
    <property type="entry name" value="ABC TRANSPORTER ATP-BINDING PROTEIN NATA"/>
    <property type="match status" value="1"/>
</dbReference>
<dbReference type="KEGG" id="ccb:Clocel_0056"/>
<sequence length="297" mass="33661">MISINGVSKAFEDKEVLKNVSLKVERGSIFGLIGPNGAGKSTLIRGLTGIYCMDKGTIEIDGQKVFDNAEVKEKIGYVADVNDYFDMQKVKQALKFYTIAHKNFDLEKFHRINAFFKIPLNRRVSKLSKGMKTRLAIMLNVCMKPEVLVLDEPTSGLDPIVKRSVMNLLIDEVAENGTTIFISSHNLGDLERICDSVAIINEGEIKYTNSIENMKQSIKKLQVVFKEEAPKDIRTWSEVCSVSNIGKVYHIVTKEYNEEFLTRLRSYGLLIEEEIDMNLEDMFIYSVGGEEIYGEIF</sequence>
<dbReference type="CDD" id="cd03230">
    <property type="entry name" value="ABC_DR_subfamily_A"/>
    <property type="match status" value="1"/>
</dbReference>
<dbReference type="GO" id="GO:0005524">
    <property type="term" value="F:ATP binding"/>
    <property type="evidence" value="ECO:0007669"/>
    <property type="project" value="UniProtKB-KW"/>
</dbReference>
<name>D9SMR0_CLOC7</name>
<reference evidence="6 7" key="1">
    <citation type="submission" date="2010-08" db="EMBL/GenBank/DDBJ databases">
        <title>Complete sequence of Clostridium cellulovorans 743B.</title>
        <authorList>
            <consortium name="US DOE Joint Genome Institute"/>
            <person name="Lucas S."/>
            <person name="Copeland A."/>
            <person name="Lapidus A."/>
            <person name="Cheng J.-F."/>
            <person name="Bruce D."/>
            <person name="Goodwin L."/>
            <person name="Pitluck S."/>
            <person name="Chertkov O."/>
            <person name="Detter J.C."/>
            <person name="Han C."/>
            <person name="Tapia R."/>
            <person name="Land M."/>
            <person name="Hauser L."/>
            <person name="Chang Y.-J."/>
            <person name="Jeffries C."/>
            <person name="Kyrpides N."/>
            <person name="Ivanova N."/>
            <person name="Mikhailova N."/>
            <person name="Hemme C.L."/>
            <person name="Woyke T."/>
        </authorList>
    </citation>
    <scope>NUCLEOTIDE SEQUENCE [LARGE SCALE GENOMIC DNA]</scope>
    <source>
        <strain evidence="7">ATCC 35296 / DSM 3052 / OCM 3 / 743B</strain>
    </source>
</reference>
<keyword evidence="3" id="KW-0547">Nucleotide-binding</keyword>
<protein>
    <submittedName>
        <fullName evidence="6">ABC transporter related</fullName>
    </submittedName>
</protein>
<dbReference type="OrthoDB" id="9804819at2"/>
<dbReference type="AlphaFoldDB" id="D9SMR0"/>
<dbReference type="eggNOG" id="COG1131">
    <property type="taxonomic scope" value="Bacteria"/>
</dbReference>
<feature type="domain" description="ABC transporter" evidence="5">
    <location>
        <begin position="2"/>
        <end position="227"/>
    </location>
</feature>
<keyword evidence="4" id="KW-0067">ATP-binding</keyword>
<dbReference type="PROSITE" id="PS50893">
    <property type="entry name" value="ABC_TRANSPORTER_2"/>
    <property type="match status" value="1"/>
</dbReference>
<evidence type="ECO:0000256" key="4">
    <source>
        <dbReference type="ARBA" id="ARBA00022840"/>
    </source>
</evidence>
<dbReference type="STRING" id="573061.Clocel_0056"/>
<dbReference type="Gene3D" id="3.40.50.300">
    <property type="entry name" value="P-loop containing nucleotide triphosphate hydrolases"/>
    <property type="match status" value="1"/>
</dbReference>
<dbReference type="HOGENOM" id="CLU_000604_1_2_9"/>
<dbReference type="SUPFAM" id="SSF52540">
    <property type="entry name" value="P-loop containing nucleoside triphosphate hydrolases"/>
    <property type="match status" value="1"/>
</dbReference>
<keyword evidence="2" id="KW-0813">Transport</keyword>
<dbReference type="InterPro" id="IPR050763">
    <property type="entry name" value="ABC_transporter_ATP-binding"/>
</dbReference>
<organism evidence="6 7">
    <name type="scientific">Clostridium cellulovorans (strain ATCC 35296 / DSM 3052 / OCM 3 / 743B)</name>
    <dbReference type="NCBI Taxonomy" id="573061"/>
    <lineage>
        <taxon>Bacteria</taxon>
        <taxon>Bacillati</taxon>
        <taxon>Bacillota</taxon>
        <taxon>Clostridia</taxon>
        <taxon>Eubacteriales</taxon>
        <taxon>Clostridiaceae</taxon>
        <taxon>Clostridium</taxon>
    </lineage>
</organism>
<dbReference type="RefSeq" id="WP_010073045.1">
    <property type="nucleotide sequence ID" value="NC_014393.1"/>
</dbReference>
<proteinExistence type="inferred from homology"/>
<dbReference type="SMART" id="SM00382">
    <property type="entry name" value="AAA"/>
    <property type="match status" value="1"/>
</dbReference>
<comment type="similarity">
    <text evidence="1">Belongs to the ABC transporter superfamily.</text>
</comment>
<dbReference type="InterPro" id="IPR027417">
    <property type="entry name" value="P-loop_NTPase"/>
</dbReference>
<dbReference type="Pfam" id="PF00005">
    <property type="entry name" value="ABC_tran"/>
    <property type="match status" value="1"/>
</dbReference>
<evidence type="ECO:0000256" key="3">
    <source>
        <dbReference type="ARBA" id="ARBA00022741"/>
    </source>
</evidence>
<evidence type="ECO:0000256" key="2">
    <source>
        <dbReference type="ARBA" id="ARBA00022448"/>
    </source>
</evidence>
<keyword evidence="7" id="KW-1185">Reference proteome</keyword>
<dbReference type="GO" id="GO:0016887">
    <property type="term" value="F:ATP hydrolysis activity"/>
    <property type="evidence" value="ECO:0007669"/>
    <property type="project" value="InterPro"/>
</dbReference>
<accession>D9SMR0</accession>
<dbReference type="PANTHER" id="PTHR42711">
    <property type="entry name" value="ABC TRANSPORTER ATP-BINDING PROTEIN"/>
    <property type="match status" value="1"/>
</dbReference>
<evidence type="ECO:0000259" key="5">
    <source>
        <dbReference type="PROSITE" id="PS50893"/>
    </source>
</evidence>